<proteinExistence type="predicted"/>
<dbReference type="InterPro" id="IPR050955">
    <property type="entry name" value="Plant_Biomass_Hydrol_Est"/>
</dbReference>
<dbReference type="Gene3D" id="3.40.50.1820">
    <property type="entry name" value="alpha/beta hydrolase"/>
    <property type="match status" value="1"/>
</dbReference>
<dbReference type="SUPFAM" id="SSF53474">
    <property type="entry name" value="alpha/beta-Hydrolases"/>
    <property type="match status" value="1"/>
</dbReference>
<feature type="chain" id="PRO_5003034423" description="Peptidase S9 prolyl oligopeptidase catalytic domain-containing protein" evidence="2">
    <location>
        <begin position="24"/>
        <end position="691"/>
    </location>
</feature>
<dbReference type="STRING" id="530564.Psta_0037"/>
<name>D2QZH6_PIRSD</name>
<evidence type="ECO:0008006" key="5">
    <source>
        <dbReference type="Google" id="ProtNLM"/>
    </source>
</evidence>
<dbReference type="AlphaFoldDB" id="D2QZH6"/>
<protein>
    <recommendedName>
        <fullName evidence="5">Peptidase S9 prolyl oligopeptidase catalytic domain-containing protein</fullName>
    </recommendedName>
</protein>
<dbReference type="PANTHER" id="PTHR43037:SF1">
    <property type="entry name" value="BLL1128 PROTEIN"/>
    <property type="match status" value="1"/>
</dbReference>
<gene>
    <name evidence="3" type="ordered locus">Psta_0037</name>
</gene>
<dbReference type="eggNOG" id="COG1506">
    <property type="taxonomic scope" value="Bacteria"/>
</dbReference>
<organism evidence="3 4">
    <name type="scientific">Pirellula staleyi (strain ATCC 27377 / DSM 6068 / ICPB 4128)</name>
    <name type="common">Pirella staleyi</name>
    <dbReference type="NCBI Taxonomy" id="530564"/>
    <lineage>
        <taxon>Bacteria</taxon>
        <taxon>Pseudomonadati</taxon>
        <taxon>Planctomycetota</taxon>
        <taxon>Planctomycetia</taxon>
        <taxon>Pirellulales</taxon>
        <taxon>Pirellulaceae</taxon>
        <taxon>Pirellula</taxon>
    </lineage>
</organism>
<keyword evidence="4" id="KW-1185">Reference proteome</keyword>
<keyword evidence="1 2" id="KW-0732">Signal</keyword>
<reference evidence="3 4" key="1">
    <citation type="journal article" date="2009" name="Stand. Genomic Sci.">
        <title>Complete genome sequence of Pirellula staleyi type strain (ATCC 27377).</title>
        <authorList>
            <person name="Clum A."/>
            <person name="Tindall B.J."/>
            <person name="Sikorski J."/>
            <person name="Ivanova N."/>
            <person name="Mavrommatis K."/>
            <person name="Lucas S."/>
            <person name="Glavina del Rio T."/>
            <person name="Nolan M."/>
            <person name="Chen F."/>
            <person name="Tice H."/>
            <person name="Pitluck S."/>
            <person name="Cheng J.F."/>
            <person name="Chertkov O."/>
            <person name="Brettin T."/>
            <person name="Han C."/>
            <person name="Detter J.C."/>
            <person name="Kuske C."/>
            <person name="Bruce D."/>
            <person name="Goodwin L."/>
            <person name="Ovchinikova G."/>
            <person name="Pati A."/>
            <person name="Mikhailova N."/>
            <person name="Chen A."/>
            <person name="Palaniappan K."/>
            <person name="Land M."/>
            <person name="Hauser L."/>
            <person name="Chang Y.J."/>
            <person name="Jeffries C.D."/>
            <person name="Chain P."/>
            <person name="Rohde M."/>
            <person name="Goker M."/>
            <person name="Bristow J."/>
            <person name="Eisen J.A."/>
            <person name="Markowitz V."/>
            <person name="Hugenholtz P."/>
            <person name="Kyrpides N.C."/>
            <person name="Klenk H.P."/>
            <person name="Lapidus A."/>
        </authorList>
    </citation>
    <scope>NUCLEOTIDE SEQUENCE [LARGE SCALE GENOMIC DNA]</scope>
    <source>
        <strain evidence="4">ATCC 27377 / DSM 6068 / ICPB 4128</strain>
    </source>
</reference>
<dbReference type="KEGG" id="psl:Psta_0037"/>
<dbReference type="HOGENOM" id="CLU_398401_0_0_0"/>
<evidence type="ECO:0000256" key="2">
    <source>
        <dbReference type="SAM" id="SignalP"/>
    </source>
</evidence>
<feature type="signal peptide" evidence="2">
    <location>
        <begin position="1"/>
        <end position="23"/>
    </location>
</feature>
<dbReference type="EMBL" id="CP001848">
    <property type="protein sequence ID" value="ADB14734.1"/>
    <property type="molecule type" value="Genomic_DNA"/>
</dbReference>
<dbReference type="Proteomes" id="UP000001887">
    <property type="component" value="Chromosome"/>
</dbReference>
<dbReference type="InterPro" id="IPR029058">
    <property type="entry name" value="AB_hydrolase_fold"/>
</dbReference>
<evidence type="ECO:0000313" key="4">
    <source>
        <dbReference type="Proteomes" id="UP000001887"/>
    </source>
</evidence>
<dbReference type="PANTHER" id="PTHR43037">
    <property type="entry name" value="UNNAMED PRODUCT-RELATED"/>
    <property type="match status" value="1"/>
</dbReference>
<accession>D2QZH6</accession>
<sequence length="691" mass="77566" precursor="true">MKYLPLFFASVTLVLTLSHAVLADGPADNKTENVRRIPKLGIELTAEQRASVEQALAPIDAELVKLRASKSPLVRELLPDVEIFAKALRDALQYQEFFDPKDLEFVPKCAAEGLARAQSLAKGEAPWTKQTGLVVRGYRSTLDDSVQPFGMVIPANYPEIAAEKVRCDVWLHGRGETLSELNFLRDRTSNVGQISPADTVVLHPYGRYCNANKFAGEIDILESLTAAKRMYRINERLVAMRGFSMGGAGAWQMAVHYPDMWFAANPGAGFSETPDFLKVFQNETLQPRWWEKQLWQWYDCTVWSSNLVELPTIAYSGEIDKQKQAADIMAIAMQQRRLNLEHIIGPQTAHSIHPDSKKEIEARLASIASVPRPAAMPHLHLTTYTLRYPQVDWIRIEGMQEHWTKGTVAGLVSEGGIRIDTTGVTDLAIHFKAGTAPIYPRGNVKVTLDQQELFLPGVKSDRSLSAAFYLDGKTWMLGKRDTGKQLRKKPGLQGPIDDAFLSRFLFVKPSGKSKHELVEKWTQSELARAIEHWRRHFRGEARVKLDSEVTAEDIADSNLILWGDATSNSLIAKINDRLPVRYSDDTIVAGEASKPSNQHALVAIYPNPENPEKYVVLNSSFTFRDYAYLNNARQVPMLPDWAIVDLTTPPGGVWPGKIVEANFFDEAWQLKPYRDVNSTYDDYQPLAVPQP</sequence>
<evidence type="ECO:0000256" key="1">
    <source>
        <dbReference type="ARBA" id="ARBA00022729"/>
    </source>
</evidence>
<evidence type="ECO:0000313" key="3">
    <source>
        <dbReference type="EMBL" id="ADB14734.1"/>
    </source>
</evidence>